<accession>A0A2R5LC18</accession>
<dbReference type="Gene3D" id="3.40.50.300">
    <property type="entry name" value="P-loop containing nucleotide triphosphate hydrolases"/>
    <property type="match status" value="1"/>
</dbReference>
<dbReference type="InterPro" id="IPR039007">
    <property type="entry name" value="pG1"/>
</dbReference>
<dbReference type="Pfam" id="PF00620">
    <property type="entry name" value="RhoGAP"/>
    <property type="match status" value="1"/>
</dbReference>
<dbReference type="SMART" id="SM00441">
    <property type="entry name" value="FF"/>
    <property type="match status" value="2"/>
</dbReference>
<sequence length="1683" mass="186525">MTTRRSQGLGGGGTSGGSTDAAARTLCVAVVGLSGTEREKGATGVGKSCLCNRFVRPLADDYHTDHISVLSQTDFGGRVVNNDHFLYWGEVTKTSEEGAEFHFHVVEQTEFIDDSSFQPFKSGKTDPYIKRSTTTRLTSAEKLMYICKNQLGIEKEYEQKLFPDGRMGVDGFVCVFDVCQVPGRMIEKQVEFTAALLNALLRTRKPVILATTKGDEAVDAYIREAERLVARKDLKGQVPLVETSAHENINVENAFLLIAQMADKAARGGRGGVGRIAPFTEAVRARREALDQATEAFQSLVRTQVTDHRVVWSSVSKRLSQSPEFERYCGLFGRSAARTAFDRHVRRLREEHVGRRVRGYLRALPAALADLLPNLDGIGESDWTTVKDEILRNHPDFDHFFLEVPGSTTWQEAVDSPDQDNTEDGRIPFPLLELSEAENCFLEHRATLEAEQRRRELRDQFTQLLEETGYVTPGKTLGEVRVLFMGRECYEQLSEADLLEVYEEHQREITERARAQFQELLLEHAELFYEFANVGPGSVITQEDIAKITEALQEDSRYKTLDRLDQDRMLMLLRHLGFVHGPIREHCPANPNCMDNLIEKVIAQKAHRPSSWTRNNQWLLESENNQLNLVVLGTGGLADEVASAVRANCNDDTFELDKIQYSLDFRIIDGDVGLPQNSFRTTDFTPHGCFCVYSNHQSLEYVRDSLEKTLLSNLEQDDRLPFHGLPIVILFAADASINEKDLVFLREEGQNRAKSLQCPFVDVTTAGGGGGPGQRLDASRLLQAMSSLVESIQRRAGLLQIYHSLPEQAACPDLRVLMCMLCGDPYAAEHVLAPLLAHQCCLATGPHSLTLETYLGAEGSKRSVQVRVTSYHEATAYRDHLIHGFILVYSAKRRASLATLSAFSKNISNVPIQIVAVTESGSASAFFSSDLSQQLIRDGNALADVLQAHFMTTSSAAPQKTAIYTPFFKEVWERKPQIEKAFYMEDSDYSPEGRTPVPPPVPNRQESYNLCSGRGSVEDGGDSEGLYEQLPADGQRGCDGDESSSVGGAVPSLSPSDDSELYTSVFSQQENGTEHLVKPSQVKKRRSLQADLYRQSFPSTESLDRNKGAPPPPLLPPGRGGGPDLSFPPPAQLVTFGGGGGGGPTSSPPPTYFPPSRLPLLYATGRRNREESQLPARFGGLKKSSSLKGAGYAIPAAPPLVPTGRGTTSKGTSKRGPGGHRGIVGQEQGVEEPLEDASDSGTDDDDTLSSGLGGWTDNRMYGGSYQNRADEWNEGSGDLYHSERHKVAPPTKPKPSKPKPGKLNLKQFDHLTDAITRLNLGPHKQGSTLPKAGLHAPLATPESTDDYTQDGSGPVYAADGSDYAYAAVRGMLQEGKGHRVRSLARRHASRERFEKAKPKLEQSLSCVAATDDGSSYDIAAATRLGGMLRNRAESEKSTRKKEERKKAREDEKLEKRRVKEEERQKRLTEKKKKQRSGAAGAKGQPGLEDFVQSDEVATPLFVDKCIRFIEEEGLDSEGIYRVPGNRAHVDLLFQKFDEDPSVSIRDLDIPVNAVATALKDFFSKRLPPLLSPAEMDQLTEIAGIQDRSCRLLALRELIKNLPPVNFEILKFVFHHFVKVAENCRLNSMDSKNLAICWWPTLLPLEFNDMGMFERVRPHLEDSVQTMIDQFRFLYCNQEEVLKV</sequence>
<feature type="compositionally biased region" description="Basic and acidic residues" evidence="3">
    <location>
        <begin position="1430"/>
        <end position="1467"/>
    </location>
</feature>
<evidence type="ECO:0000259" key="5">
    <source>
        <dbReference type="PROSITE" id="PS51676"/>
    </source>
</evidence>
<feature type="region of interest" description="Disordered" evidence="3">
    <location>
        <begin position="985"/>
        <end position="1304"/>
    </location>
</feature>
<dbReference type="GO" id="GO:0005096">
    <property type="term" value="F:GTPase activator activity"/>
    <property type="evidence" value="ECO:0007669"/>
    <property type="project" value="UniProtKB-KW"/>
</dbReference>
<dbReference type="Pfam" id="PF19518">
    <property type="entry name" value="RhoGAP_pG1_pG2"/>
    <property type="match status" value="1"/>
</dbReference>
<dbReference type="Gene3D" id="1.10.555.10">
    <property type="entry name" value="Rho GTPase activation protein"/>
    <property type="match status" value="1"/>
</dbReference>
<dbReference type="InterPro" id="IPR027417">
    <property type="entry name" value="P-loop_NTPase"/>
</dbReference>
<feature type="domain" description="Rho-GAP" evidence="4">
    <location>
        <begin position="1485"/>
        <end position="1674"/>
    </location>
</feature>
<dbReference type="SMART" id="SM00324">
    <property type="entry name" value="RhoGAP"/>
    <property type="match status" value="1"/>
</dbReference>
<dbReference type="PANTHER" id="PTHR46005:SF4">
    <property type="entry name" value="RHO GTPASE-ACTIVATING PROTEIN 190"/>
    <property type="match status" value="1"/>
</dbReference>
<dbReference type="PROSITE" id="PS50238">
    <property type="entry name" value="RHOGAP"/>
    <property type="match status" value="1"/>
</dbReference>
<evidence type="ECO:0000259" key="4">
    <source>
        <dbReference type="PROSITE" id="PS50238"/>
    </source>
</evidence>
<dbReference type="Pfam" id="PF23083">
    <property type="entry name" value="FF_RHG35_4th"/>
    <property type="match status" value="1"/>
</dbReference>
<dbReference type="InterPro" id="IPR039006">
    <property type="entry name" value="RhoGAP_pG2"/>
</dbReference>
<feature type="compositionally biased region" description="Polar residues" evidence="3">
    <location>
        <begin position="1053"/>
        <end position="1071"/>
    </location>
</feature>
<evidence type="ECO:0000313" key="8">
    <source>
        <dbReference type="EMBL" id="MBY07006.1"/>
    </source>
</evidence>
<protein>
    <submittedName>
        <fullName evidence="8">Putative rho-gtpase-activating protein</fullName>
    </submittedName>
</protein>
<dbReference type="SUPFAM" id="SSF52540">
    <property type="entry name" value="P-loop containing nucleoside triphosphate hydrolases"/>
    <property type="match status" value="1"/>
</dbReference>
<feature type="compositionally biased region" description="Pro residues" evidence="3">
    <location>
        <begin position="1146"/>
        <end position="1157"/>
    </location>
</feature>
<feature type="compositionally biased region" description="Basic residues" evidence="3">
    <location>
        <begin position="1378"/>
        <end position="1389"/>
    </location>
</feature>
<name>A0A2R5LC18_9ACAR</name>
<dbReference type="InterPro" id="IPR000198">
    <property type="entry name" value="RhoGAP_dom"/>
</dbReference>
<feature type="region of interest" description="Disordered" evidence="3">
    <location>
        <begin position="1429"/>
        <end position="1487"/>
    </location>
</feature>
<dbReference type="InterPro" id="IPR032835">
    <property type="entry name" value="RhoGAP-FF1"/>
</dbReference>
<evidence type="ECO:0000256" key="3">
    <source>
        <dbReference type="SAM" id="MobiDB-lite"/>
    </source>
</evidence>
<evidence type="ECO:0000256" key="1">
    <source>
        <dbReference type="ARBA" id="ARBA00022468"/>
    </source>
</evidence>
<keyword evidence="1" id="KW-0343">GTPase activation</keyword>
<feature type="domain" description="FF" evidence="5">
    <location>
        <begin position="454"/>
        <end position="508"/>
    </location>
</feature>
<feature type="domain" description="PG2 pseudoGTPase" evidence="7">
    <location>
        <begin position="815"/>
        <end position="977"/>
    </location>
</feature>
<keyword evidence="2" id="KW-0677">Repeat</keyword>
<reference evidence="8" key="1">
    <citation type="submission" date="2018-03" db="EMBL/GenBank/DDBJ databases">
        <title>The relapsing fever spirochete Borrelia turicatae persists in the highly oxidative environment of its soft-bodied tick vector.</title>
        <authorList>
            <person name="Bourret T.J."/>
            <person name="Boyle W.K."/>
            <person name="Valenzuela J.G."/>
            <person name="Oliveira F."/>
            <person name="Lopez J.E."/>
        </authorList>
    </citation>
    <scope>NUCLEOTIDE SEQUENCE</scope>
    <source>
        <strain evidence="8">Kansas strain/isolate</strain>
        <tissue evidence="8">Salivary glands</tissue>
    </source>
</reference>
<feature type="compositionally biased region" description="Basic and acidic residues" evidence="3">
    <location>
        <begin position="1390"/>
        <end position="1400"/>
    </location>
</feature>
<dbReference type="GO" id="GO:0008361">
    <property type="term" value="P:regulation of cell size"/>
    <property type="evidence" value="ECO:0007669"/>
    <property type="project" value="TreeGrafter"/>
</dbReference>
<dbReference type="SUPFAM" id="SSF48350">
    <property type="entry name" value="GTPase activation domain, GAP"/>
    <property type="match status" value="1"/>
</dbReference>
<feature type="compositionally biased region" description="Low complexity" evidence="3">
    <location>
        <begin position="1202"/>
        <end position="1215"/>
    </location>
</feature>
<dbReference type="GO" id="GO:0050770">
    <property type="term" value="P:regulation of axonogenesis"/>
    <property type="evidence" value="ECO:0007669"/>
    <property type="project" value="TreeGrafter"/>
</dbReference>
<dbReference type="Gene3D" id="1.10.10.440">
    <property type="entry name" value="FF domain"/>
    <property type="match status" value="2"/>
</dbReference>
<evidence type="ECO:0000259" key="7">
    <source>
        <dbReference type="PROSITE" id="PS51853"/>
    </source>
</evidence>
<dbReference type="InterPro" id="IPR057284">
    <property type="entry name" value="FF_RHG35_4th"/>
</dbReference>
<dbReference type="CDD" id="cd22207">
    <property type="entry name" value="pseudoGTPaseD_p190RhoGAP"/>
    <property type="match status" value="1"/>
</dbReference>
<dbReference type="SUPFAM" id="SSF81698">
    <property type="entry name" value="FF domain"/>
    <property type="match status" value="1"/>
</dbReference>
<evidence type="ECO:0000259" key="6">
    <source>
        <dbReference type="PROSITE" id="PS51852"/>
    </source>
</evidence>
<dbReference type="InterPro" id="IPR002713">
    <property type="entry name" value="FF_domain"/>
</dbReference>
<dbReference type="InterPro" id="IPR051978">
    <property type="entry name" value="Rho-GAP_domain"/>
</dbReference>
<dbReference type="GO" id="GO:0005829">
    <property type="term" value="C:cytosol"/>
    <property type="evidence" value="ECO:0007669"/>
    <property type="project" value="TreeGrafter"/>
</dbReference>
<dbReference type="PROSITE" id="PS51676">
    <property type="entry name" value="FF"/>
    <property type="match status" value="1"/>
</dbReference>
<dbReference type="InterPro" id="IPR045786">
    <property type="entry name" value="RhoGAP_pG1_pG2"/>
</dbReference>
<feature type="region of interest" description="Disordered" evidence="3">
    <location>
        <begin position="1378"/>
        <end position="1402"/>
    </location>
</feature>
<dbReference type="PANTHER" id="PTHR46005">
    <property type="entry name" value="RHO GTPASE-ACTIVATING PROTEIN 190"/>
    <property type="match status" value="1"/>
</dbReference>
<feature type="domain" description="PG1 pseudoGTPase" evidence="6">
    <location>
        <begin position="621"/>
        <end position="798"/>
    </location>
</feature>
<proteinExistence type="predicted"/>
<dbReference type="EMBL" id="GGLE01002880">
    <property type="protein sequence ID" value="MBY07006.1"/>
    <property type="molecule type" value="Transcribed_RNA"/>
</dbReference>
<dbReference type="Pfam" id="PF16512">
    <property type="entry name" value="RhoGAP-FF1"/>
    <property type="match status" value="1"/>
</dbReference>
<dbReference type="PROSITE" id="PS51852">
    <property type="entry name" value="PG1"/>
    <property type="match status" value="1"/>
</dbReference>
<feature type="compositionally biased region" description="Acidic residues" evidence="3">
    <location>
        <begin position="1229"/>
        <end position="1247"/>
    </location>
</feature>
<evidence type="ECO:0000256" key="2">
    <source>
        <dbReference type="ARBA" id="ARBA00022737"/>
    </source>
</evidence>
<dbReference type="InterPro" id="IPR036517">
    <property type="entry name" value="FF_domain_sf"/>
</dbReference>
<dbReference type="GO" id="GO:0007266">
    <property type="term" value="P:Rho protein signal transduction"/>
    <property type="evidence" value="ECO:0007669"/>
    <property type="project" value="TreeGrafter"/>
</dbReference>
<organism evidence="8">
    <name type="scientific">Ornithodoros turicata</name>
    <dbReference type="NCBI Taxonomy" id="34597"/>
    <lineage>
        <taxon>Eukaryota</taxon>
        <taxon>Metazoa</taxon>
        <taxon>Ecdysozoa</taxon>
        <taxon>Arthropoda</taxon>
        <taxon>Chelicerata</taxon>
        <taxon>Arachnida</taxon>
        <taxon>Acari</taxon>
        <taxon>Parasitiformes</taxon>
        <taxon>Ixodida</taxon>
        <taxon>Ixodoidea</taxon>
        <taxon>Argasidae</taxon>
        <taxon>Ornithodorinae</taxon>
        <taxon>Ornithodoros</taxon>
    </lineage>
</organism>
<dbReference type="InterPro" id="IPR008936">
    <property type="entry name" value="Rho_GTPase_activation_prot"/>
</dbReference>
<dbReference type="PROSITE" id="PS51853">
    <property type="entry name" value="PG2"/>
    <property type="match status" value="1"/>
</dbReference>